<evidence type="ECO:0000313" key="2">
    <source>
        <dbReference type="Proteomes" id="UP000294588"/>
    </source>
</evidence>
<dbReference type="Proteomes" id="UP000294588">
    <property type="component" value="Unassembled WGS sequence"/>
</dbReference>
<sequence>MKLFLRLGLTLLGFCAVATALLAYVNSMTKPLIDEHQRTAAEQTMSKLIPEAVFEPVTIHTEKDSLVYYIAKDQKTGEIKGYTFTAVKPGYSSMVKTMAAIDTNFKIINIQVIEQSETPGLGANCTKPEFSAKFSGLFADDLVVDRDGGKFVSLTGATITTRAVTNSLREAIKLIQKDVESKTTTPSGEAQK</sequence>
<accession>A0AC61QK68</accession>
<proteinExistence type="predicted"/>
<protein>
    <submittedName>
        <fullName evidence="1">RnfABCDGE type electron transport complex subunit G</fullName>
    </submittedName>
</protein>
<comment type="caution">
    <text evidence="1">The sequence shown here is derived from an EMBL/GenBank/DDBJ whole genome shotgun (WGS) entry which is preliminary data.</text>
</comment>
<dbReference type="EMBL" id="SMOG01000004">
    <property type="protein sequence ID" value="TDF73695.1"/>
    <property type="molecule type" value="Genomic_DNA"/>
</dbReference>
<gene>
    <name evidence="1" type="ORF">E0946_02735</name>
</gene>
<reference evidence="1" key="1">
    <citation type="submission" date="2019-03" db="EMBL/GenBank/DDBJ databases">
        <title>Candidatus Syntrophosphaera thermopropionivorans: a novel player in syntrophic propionate oxidation during anaerobic digestion.</title>
        <authorList>
            <person name="Dyksma S."/>
        </authorList>
    </citation>
    <scope>NUCLEOTIDE SEQUENCE</scope>
    <source>
        <strain evidence="1">W5</strain>
    </source>
</reference>
<name>A0AC61QK68_9BACT</name>
<keyword evidence="2" id="KW-1185">Reference proteome</keyword>
<evidence type="ECO:0000313" key="1">
    <source>
        <dbReference type="EMBL" id="TDF73695.1"/>
    </source>
</evidence>
<organism evidence="1 2">
    <name type="scientific">Candidatus Syntrophosphaera thermopropionivorans</name>
    <dbReference type="NCBI Taxonomy" id="2593015"/>
    <lineage>
        <taxon>Bacteria</taxon>
        <taxon>Pseudomonadati</taxon>
        <taxon>Candidatus Cloacimonadota</taxon>
        <taxon>Candidatus Cloacimonadia</taxon>
        <taxon>Candidatus Cloacimonadales</taxon>
        <taxon>Candidatus Cloacimonadaceae</taxon>
        <taxon>Candidatus Syntrophosphaera</taxon>
    </lineage>
</organism>